<dbReference type="RefSeq" id="WP_090104471.1">
    <property type="nucleotide sequence ID" value="NZ_FNIX01000025.1"/>
</dbReference>
<protein>
    <recommendedName>
        <fullName evidence="3">ABC-type Mn/Zn transport systems, ATPase component</fullName>
    </recommendedName>
</protein>
<dbReference type="OrthoDB" id="5181921at2"/>
<evidence type="ECO:0000313" key="2">
    <source>
        <dbReference type="Proteomes" id="UP000199691"/>
    </source>
</evidence>
<dbReference type="STRING" id="641025.SAMN05421507_12572"/>
<name>A0A1H0WYN5_9PSEU</name>
<dbReference type="AlphaFoldDB" id="A0A1H0WYN5"/>
<dbReference type="EMBL" id="FNIX01000025">
    <property type="protein sequence ID" value="SDP95555.1"/>
    <property type="molecule type" value="Genomic_DNA"/>
</dbReference>
<proteinExistence type="predicted"/>
<keyword evidence="2" id="KW-1185">Reference proteome</keyword>
<reference evidence="2" key="1">
    <citation type="submission" date="2016-10" db="EMBL/GenBank/DDBJ databases">
        <authorList>
            <person name="Varghese N."/>
            <person name="Submissions S."/>
        </authorList>
    </citation>
    <scope>NUCLEOTIDE SEQUENCE [LARGE SCALE GENOMIC DNA]</scope>
    <source>
        <strain evidence="2">CGMCC 4.6609</strain>
    </source>
</reference>
<gene>
    <name evidence="1" type="ORF">SAMN05421507_12572</name>
</gene>
<organism evidence="1 2">
    <name type="scientific">Lentzea jiangxiensis</name>
    <dbReference type="NCBI Taxonomy" id="641025"/>
    <lineage>
        <taxon>Bacteria</taxon>
        <taxon>Bacillati</taxon>
        <taxon>Actinomycetota</taxon>
        <taxon>Actinomycetes</taxon>
        <taxon>Pseudonocardiales</taxon>
        <taxon>Pseudonocardiaceae</taxon>
        <taxon>Lentzea</taxon>
    </lineage>
</organism>
<evidence type="ECO:0008006" key="3">
    <source>
        <dbReference type="Google" id="ProtNLM"/>
    </source>
</evidence>
<sequence>MSQRNTFVRAMHDIGLAAWFGGSLAGAVAVNGAAADLPDRRMRLKVANAGWARWTPVNAAAIGMHLVGGTALLRANRDRVADQRGVAAQTAAKLVLTGAALAVTGYSRTLGKKLRAADGVPVEGGTTPAESTPPEIAHLQRQLDVCQWLIPALTGGISLLTALAGEQQRPGQQSSGMSRKLAQWLHRGA</sequence>
<accession>A0A1H0WYN5</accession>
<dbReference type="Proteomes" id="UP000199691">
    <property type="component" value="Unassembled WGS sequence"/>
</dbReference>
<evidence type="ECO:0000313" key="1">
    <source>
        <dbReference type="EMBL" id="SDP95555.1"/>
    </source>
</evidence>